<evidence type="ECO:0000313" key="1">
    <source>
        <dbReference type="Ensembl" id="ENSCINP00000032565.1"/>
    </source>
</evidence>
<reference evidence="1" key="2">
    <citation type="submission" date="2025-08" db="UniProtKB">
        <authorList>
            <consortium name="Ensembl"/>
        </authorList>
    </citation>
    <scope>IDENTIFICATION</scope>
</reference>
<sequence>MSSPLSLPCSFLEHKVFPVQVHDSNFEVKFPSTFGAMDFIVLTNHHIICVEQFNRVVIRSIISGT</sequence>
<protein>
    <submittedName>
        <fullName evidence="1">Uncharacterized protein</fullName>
    </submittedName>
</protein>
<dbReference type="Ensembl" id="ENSCINT00000031327.1">
    <property type="protein sequence ID" value="ENSCINP00000032565.1"/>
    <property type="gene ID" value="ENSCING00000020249.1"/>
</dbReference>
<reference evidence="2" key="1">
    <citation type="journal article" date="2002" name="Science">
        <title>The draft genome of Ciona intestinalis: insights into chordate and vertebrate origins.</title>
        <authorList>
            <person name="Dehal P."/>
            <person name="Satou Y."/>
            <person name="Campbell R.K."/>
            <person name="Chapman J."/>
            <person name="Degnan B."/>
            <person name="De Tomaso A."/>
            <person name="Davidson B."/>
            <person name="Di Gregorio A."/>
            <person name="Gelpke M."/>
            <person name="Goodstein D.M."/>
            <person name="Harafuji N."/>
            <person name="Hastings K.E."/>
            <person name="Ho I."/>
            <person name="Hotta K."/>
            <person name="Huang W."/>
            <person name="Kawashima T."/>
            <person name="Lemaire P."/>
            <person name="Martinez D."/>
            <person name="Meinertzhagen I.A."/>
            <person name="Necula S."/>
            <person name="Nonaka M."/>
            <person name="Putnam N."/>
            <person name="Rash S."/>
            <person name="Saiga H."/>
            <person name="Satake M."/>
            <person name="Terry A."/>
            <person name="Yamada L."/>
            <person name="Wang H.G."/>
            <person name="Awazu S."/>
            <person name="Azumi K."/>
            <person name="Boore J."/>
            <person name="Branno M."/>
            <person name="Chin-Bow S."/>
            <person name="DeSantis R."/>
            <person name="Doyle S."/>
            <person name="Francino P."/>
            <person name="Keys D.N."/>
            <person name="Haga S."/>
            <person name="Hayashi H."/>
            <person name="Hino K."/>
            <person name="Imai K.S."/>
            <person name="Inaba K."/>
            <person name="Kano S."/>
            <person name="Kobayashi K."/>
            <person name="Kobayashi M."/>
            <person name="Lee B.I."/>
            <person name="Makabe K.W."/>
            <person name="Manohar C."/>
            <person name="Matassi G."/>
            <person name="Medina M."/>
            <person name="Mochizuki Y."/>
            <person name="Mount S."/>
            <person name="Morishita T."/>
            <person name="Miura S."/>
            <person name="Nakayama A."/>
            <person name="Nishizaka S."/>
            <person name="Nomoto H."/>
            <person name="Ohta F."/>
            <person name="Oishi K."/>
            <person name="Rigoutsos I."/>
            <person name="Sano M."/>
            <person name="Sasaki A."/>
            <person name="Sasakura Y."/>
            <person name="Shoguchi E."/>
            <person name="Shin-i T."/>
            <person name="Spagnuolo A."/>
            <person name="Stainier D."/>
            <person name="Suzuki M.M."/>
            <person name="Tassy O."/>
            <person name="Takatori N."/>
            <person name="Tokuoka M."/>
            <person name="Yagi K."/>
            <person name="Yoshizaki F."/>
            <person name="Wada S."/>
            <person name="Zhang C."/>
            <person name="Hyatt P.D."/>
            <person name="Larimer F."/>
            <person name="Detter C."/>
            <person name="Doggett N."/>
            <person name="Glavina T."/>
            <person name="Hawkins T."/>
            <person name="Richardson P."/>
            <person name="Lucas S."/>
            <person name="Kohara Y."/>
            <person name="Levine M."/>
            <person name="Satoh N."/>
            <person name="Rokhsar D.S."/>
        </authorList>
    </citation>
    <scope>NUCLEOTIDE SEQUENCE [LARGE SCALE GENOMIC DNA]</scope>
</reference>
<dbReference type="HOGENOM" id="CLU_2849003_0_0_1"/>
<reference evidence="1" key="3">
    <citation type="submission" date="2025-09" db="UniProtKB">
        <authorList>
            <consortium name="Ensembl"/>
        </authorList>
    </citation>
    <scope>IDENTIFICATION</scope>
</reference>
<dbReference type="InParanoid" id="H2XSD1"/>
<proteinExistence type="predicted"/>
<accession>H2XSD1</accession>
<dbReference type="Proteomes" id="UP000008144">
    <property type="component" value="Unassembled WGS sequence"/>
</dbReference>
<name>H2XSD1_CIOIN</name>
<organism evidence="1 2">
    <name type="scientific">Ciona intestinalis</name>
    <name type="common">Transparent sea squirt</name>
    <name type="synonym">Ascidia intestinalis</name>
    <dbReference type="NCBI Taxonomy" id="7719"/>
    <lineage>
        <taxon>Eukaryota</taxon>
        <taxon>Metazoa</taxon>
        <taxon>Chordata</taxon>
        <taxon>Tunicata</taxon>
        <taxon>Ascidiacea</taxon>
        <taxon>Phlebobranchia</taxon>
        <taxon>Cionidae</taxon>
        <taxon>Ciona</taxon>
    </lineage>
</organism>
<dbReference type="AlphaFoldDB" id="H2XSD1"/>
<evidence type="ECO:0000313" key="2">
    <source>
        <dbReference type="Proteomes" id="UP000008144"/>
    </source>
</evidence>
<keyword evidence="2" id="KW-1185">Reference proteome</keyword>